<feature type="chain" id="PRO_5014199124" evidence="1">
    <location>
        <begin position="20"/>
        <end position="97"/>
    </location>
</feature>
<sequence>MRSNIISTLLLATTVVAGAHSPVQQRSAISTDDIPVVNLVTGLLKALNIDADVTVDPDNLVKHLSQSQKNGLATYKTKDILEFDIPVKGYLFTGFLG</sequence>
<keyword evidence="1" id="KW-0732">Signal</keyword>
<dbReference type="EMBL" id="MSFO01000006">
    <property type="protein sequence ID" value="PLB46635.1"/>
    <property type="molecule type" value="Genomic_DNA"/>
</dbReference>
<dbReference type="RefSeq" id="XP_024701937.1">
    <property type="nucleotide sequence ID" value="XM_024853481.1"/>
</dbReference>
<dbReference type="Proteomes" id="UP000234275">
    <property type="component" value="Unassembled WGS sequence"/>
</dbReference>
<dbReference type="AlphaFoldDB" id="A0A2I2G180"/>
<protein>
    <submittedName>
        <fullName evidence="2">Uncharacterized protein</fullName>
    </submittedName>
</protein>
<dbReference type="VEuPathDB" id="FungiDB:P170DRAFT_477511"/>
<dbReference type="GeneID" id="36561179"/>
<reference evidence="2 3" key="1">
    <citation type="submission" date="2016-12" db="EMBL/GenBank/DDBJ databases">
        <title>The genomes of Aspergillus section Nigri reveals drivers in fungal speciation.</title>
        <authorList>
            <consortium name="DOE Joint Genome Institute"/>
            <person name="Vesth T.C."/>
            <person name="Nybo J."/>
            <person name="Theobald S."/>
            <person name="Brandl J."/>
            <person name="Frisvad J.C."/>
            <person name="Nielsen K.F."/>
            <person name="Lyhne E.K."/>
            <person name="Kogle M.E."/>
            <person name="Kuo A."/>
            <person name="Riley R."/>
            <person name="Clum A."/>
            <person name="Nolan M."/>
            <person name="Lipzen A."/>
            <person name="Salamov A."/>
            <person name="Henrissat B."/>
            <person name="Wiebenga A."/>
            <person name="De Vries R.P."/>
            <person name="Grigoriev I.V."/>
            <person name="Mortensen U.H."/>
            <person name="Andersen M.R."/>
            <person name="Baker S.E."/>
        </authorList>
    </citation>
    <scope>NUCLEOTIDE SEQUENCE [LARGE SCALE GENOMIC DNA]</scope>
    <source>
        <strain evidence="2 3">IBT 23096</strain>
    </source>
</reference>
<evidence type="ECO:0000313" key="2">
    <source>
        <dbReference type="EMBL" id="PLB46635.1"/>
    </source>
</evidence>
<name>A0A2I2G180_9EURO</name>
<organism evidence="2 3">
    <name type="scientific">Aspergillus steynii IBT 23096</name>
    <dbReference type="NCBI Taxonomy" id="1392250"/>
    <lineage>
        <taxon>Eukaryota</taxon>
        <taxon>Fungi</taxon>
        <taxon>Dikarya</taxon>
        <taxon>Ascomycota</taxon>
        <taxon>Pezizomycotina</taxon>
        <taxon>Eurotiomycetes</taxon>
        <taxon>Eurotiomycetidae</taxon>
        <taxon>Eurotiales</taxon>
        <taxon>Aspergillaceae</taxon>
        <taxon>Aspergillus</taxon>
        <taxon>Aspergillus subgen. Circumdati</taxon>
    </lineage>
</organism>
<comment type="caution">
    <text evidence="2">The sequence shown here is derived from an EMBL/GenBank/DDBJ whole genome shotgun (WGS) entry which is preliminary data.</text>
</comment>
<feature type="signal peptide" evidence="1">
    <location>
        <begin position="1"/>
        <end position="19"/>
    </location>
</feature>
<evidence type="ECO:0000256" key="1">
    <source>
        <dbReference type="SAM" id="SignalP"/>
    </source>
</evidence>
<dbReference type="OrthoDB" id="10362870at2759"/>
<keyword evidence="3" id="KW-1185">Reference proteome</keyword>
<accession>A0A2I2G180</accession>
<proteinExistence type="predicted"/>
<gene>
    <name evidence="2" type="ORF">P170DRAFT_477511</name>
</gene>
<evidence type="ECO:0000313" key="3">
    <source>
        <dbReference type="Proteomes" id="UP000234275"/>
    </source>
</evidence>